<keyword evidence="1" id="KW-0812">Transmembrane</keyword>
<keyword evidence="3" id="KW-1185">Reference proteome</keyword>
<keyword evidence="1" id="KW-0472">Membrane</keyword>
<gene>
    <name evidence="2" type="ORF">ASIM_LOCUS20595</name>
</gene>
<dbReference type="EMBL" id="UYRR01040051">
    <property type="protein sequence ID" value="VDK78220.1"/>
    <property type="molecule type" value="Genomic_DNA"/>
</dbReference>
<evidence type="ECO:0000313" key="3">
    <source>
        <dbReference type="Proteomes" id="UP000267096"/>
    </source>
</evidence>
<sequence length="110" mass="12647">MKKFETLHHQDLWAWIIDKSKEGIDKGKELRFLSISDEANIFAILLAEQLPNSKMTCAIRNELPKIDLPTNVTVVNYKTVDELLAVSFYVIFLRMLSAAFSFICSLKFYG</sequence>
<dbReference type="AlphaFoldDB" id="A0A3P6TG87"/>
<proteinExistence type="predicted"/>
<organism evidence="2 3">
    <name type="scientific">Anisakis simplex</name>
    <name type="common">Herring worm</name>
    <dbReference type="NCBI Taxonomy" id="6269"/>
    <lineage>
        <taxon>Eukaryota</taxon>
        <taxon>Metazoa</taxon>
        <taxon>Ecdysozoa</taxon>
        <taxon>Nematoda</taxon>
        <taxon>Chromadorea</taxon>
        <taxon>Rhabditida</taxon>
        <taxon>Spirurina</taxon>
        <taxon>Ascaridomorpha</taxon>
        <taxon>Ascaridoidea</taxon>
        <taxon>Anisakidae</taxon>
        <taxon>Anisakis</taxon>
        <taxon>Anisakis simplex complex</taxon>
    </lineage>
</organism>
<keyword evidence="1" id="KW-1133">Transmembrane helix</keyword>
<evidence type="ECO:0000256" key="1">
    <source>
        <dbReference type="SAM" id="Phobius"/>
    </source>
</evidence>
<dbReference type="OrthoDB" id="2013972at2759"/>
<feature type="transmembrane region" description="Helical" evidence="1">
    <location>
        <begin position="86"/>
        <end position="109"/>
    </location>
</feature>
<protein>
    <submittedName>
        <fullName evidence="2">Uncharacterized protein</fullName>
    </submittedName>
</protein>
<accession>A0A3P6TG87</accession>
<reference evidence="2 3" key="1">
    <citation type="submission" date="2018-11" db="EMBL/GenBank/DDBJ databases">
        <authorList>
            <consortium name="Pathogen Informatics"/>
        </authorList>
    </citation>
    <scope>NUCLEOTIDE SEQUENCE [LARGE SCALE GENOMIC DNA]</scope>
</reference>
<dbReference type="Proteomes" id="UP000267096">
    <property type="component" value="Unassembled WGS sequence"/>
</dbReference>
<name>A0A3P6TG87_ANISI</name>
<evidence type="ECO:0000313" key="2">
    <source>
        <dbReference type="EMBL" id="VDK78220.1"/>
    </source>
</evidence>